<dbReference type="AlphaFoldDB" id="A0A2P6RS48"/>
<protein>
    <submittedName>
        <fullName evidence="1">Uncharacterized protein</fullName>
    </submittedName>
</protein>
<gene>
    <name evidence="1" type="ORF">RchiOBHm_Chr2g0119931</name>
</gene>
<evidence type="ECO:0000313" key="2">
    <source>
        <dbReference type="Proteomes" id="UP000238479"/>
    </source>
</evidence>
<evidence type="ECO:0000313" key="1">
    <source>
        <dbReference type="EMBL" id="PRQ49258.1"/>
    </source>
</evidence>
<name>A0A2P6RS48_ROSCH</name>
<reference evidence="1 2" key="1">
    <citation type="journal article" date="2018" name="Nat. Genet.">
        <title>The Rosa genome provides new insights in the design of modern roses.</title>
        <authorList>
            <person name="Bendahmane M."/>
        </authorList>
    </citation>
    <scope>NUCLEOTIDE SEQUENCE [LARGE SCALE GENOMIC DNA]</scope>
    <source>
        <strain evidence="2">cv. Old Blush</strain>
    </source>
</reference>
<sequence length="63" mass="7154">MWRSLDALYVCLGLISPWDKKVVLDMGKSSHLYFLLNCFLTEGKGYLCYLVQSNKVIGSSYAD</sequence>
<accession>A0A2P6RS48</accession>
<proteinExistence type="predicted"/>
<organism evidence="1 2">
    <name type="scientific">Rosa chinensis</name>
    <name type="common">China rose</name>
    <dbReference type="NCBI Taxonomy" id="74649"/>
    <lineage>
        <taxon>Eukaryota</taxon>
        <taxon>Viridiplantae</taxon>
        <taxon>Streptophyta</taxon>
        <taxon>Embryophyta</taxon>
        <taxon>Tracheophyta</taxon>
        <taxon>Spermatophyta</taxon>
        <taxon>Magnoliopsida</taxon>
        <taxon>eudicotyledons</taxon>
        <taxon>Gunneridae</taxon>
        <taxon>Pentapetalae</taxon>
        <taxon>rosids</taxon>
        <taxon>fabids</taxon>
        <taxon>Rosales</taxon>
        <taxon>Rosaceae</taxon>
        <taxon>Rosoideae</taxon>
        <taxon>Rosoideae incertae sedis</taxon>
        <taxon>Rosa</taxon>
    </lineage>
</organism>
<dbReference type="Gramene" id="PRQ49258">
    <property type="protein sequence ID" value="PRQ49258"/>
    <property type="gene ID" value="RchiOBHm_Chr2g0119931"/>
</dbReference>
<keyword evidence="2" id="KW-1185">Reference proteome</keyword>
<comment type="caution">
    <text evidence="1">The sequence shown here is derived from an EMBL/GenBank/DDBJ whole genome shotgun (WGS) entry which is preliminary data.</text>
</comment>
<dbReference type="EMBL" id="PDCK01000040">
    <property type="protein sequence ID" value="PRQ49258.1"/>
    <property type="molecule type" value="Genomic_DNA"/>
</dbReference>
<dbReference type="Proteomes" id="UP000238479">
    <property type="component" value="Chromosome 2"/>
</dbReference>